<feature type="domain" description="NADP-dependent oxidoreductase" evidence="2">
    <location>
        <begin position="20"/>
        <end position="330"/>
    </location>
</feature>
<dbReference type="GO" id="GO:0005829">
    <property type="term" value="C:cytosol"/>
    <property type="evidence" value="ECO:0007669"/>
    <property type="project" value="TreeGrafter"/>
</dbReference>
<evidence type="ECO:0000313" key="4">
    <source>
        <dbReference type="Proteomes" id="UP000799439"/>
    </source>
</evidence>
<dbReference type="Pfam" id="PF00248">
    <property type="entry name" value="Aldo_ket_red"/>
    <property type="match status" value="1"/>
</dbReference>
<gene>
    <name evidence="3" type="ORF">K461DRAFT_40957</name>
</gene>
<proteinExistence type="predicted"/>
<dbReference type="InterPro" id="IPR023210">
    <property type="entry name" value="NADP_OxRdtase_dom"/>
</dbReference>
<name>A0A9P4MJW1_9PEZI</name>
<dbReference type="PANTHER" id="PTHR42686:SF1">
    <property type="entry name" value="GH17980P-RELATED"/>
    <property type="match status" value="1"/>
</dbReference>
<dbReference type="InterPro" id="IPR020471">
    <property type="entry name" value="AKR"/>
</dbReference>
<evidence type="ECO:0000313" key="3">
    <source>
        <dbReference type="EMBL" id="KAF2150191.1"/>
    </source>
</evidence>
<protein>
    <submittedName>
        <fullName evidence="3">Aldo/keto reductase</fullName>
    </submittedName>
</protein>
<dbReference type="EMBL" id="ML996090">
    <property type="protein sequence ID" value="KAF2150191.1"/>
    <property type="molecule type" value="Genomic_DNA"/>
</dbReference>
<dbReference type="AlphaFoldDB" id="A0A9P4MJW1"/>
<dbReference type="PANTHER" id="PTHR42686">
    <property type="entry name" value="GH17980P-RELATED"/>
    <property type="match status" value="1"/>
</dbReference>
<reference evidence="3" key="1">
    <citation type="journal article" date="2020" name="Stud. Mycol.">
        <title>101 Dothideomycetes genomes: a test case for predicting lifestyles and emergence of pathogens.</title>
        <authorList>
            <person name="Haridas S."/>
            <person name="Albert R."/>
            <person name="Binder M."/>
            <person name="Bloem J."/>
            <person name="Labutti K."/>
            <person name="Salamov A."/>
            <person name="Andreopoulos B."/>
            <person name="Baker S."/>
            <person name="Barry K."/>
            <person name="Bills G."/>
            <person name="Bluhm B."/>
            <person name="Cannon C."/>
            <person name="Castanera R."/>
            <person name="Culley D."/>
            <person name="Daum C."/>
            <person name="Ezra D."/>
            <person name="Gonzalez J."/>
            <person name="Henrissat B."/>
            <person name="Kuo A."/>
            <person name="Liang C."/>
            <person name="Lipzen A."/>
            <person name="Lutzoni F."/>
            <person name="Magnuson J."/>
            <person name="Mondo S."/>
            <person name="Nolan M."/>
            <person name="Ohm R."/>
            <person name="Pangilinan J."/>
            <person name="Park H.-J."/>
            <person name="Ramirez L."/>
            <person name="Alfaro M."/>
            <person name="Sun H."/>
            <person name="Tritt A."/>
            <person name="Yoshinaga Y."/>
            <person name="Zwiers L.-H."/>
            <person name="Turgeon B."/>
            <person name="Goodwin S."/>
            <person name="Spatafora J."/>
            <person name="Crous P."/>
            <person name="Grigoriev I."/>
        </authorList>
    </citation>
    <scope>NUCLEOTIDE SEQUENCE</scope>
    <source>
        <strain evidence="3">CBS 260.36</strain>
    </source>
</reference>
<evidence type="ECO:0000256" key="1">
    <source>
        <dbReference type="ARBA" id="ARBA00023002"/>
    </source>
</evidence>
<dbReference type="CDD" id="cd19164">
    <property type="entry name" value="AKR_ARA2"/>
    <property type="match status" value="1"/>
</dbReference>
<dbReference type="InterPro" id="IPR036812">
    <property type="entry name" value="NAD(P)_OxRdtase_dom_sf"/>
</dbReference>
<dbReference type="SUPFAM" id="SSF51430">
    <property type="entry name" value="NAD(P)-linked oxidoreductase"/>
    <property type="match status" value="1"/>
</dbReference>
<dbReference type="Gene3D" id="3.20.20.100">
    <property type="entry name" value="NADP-dependent oxidoreductase domain"/>
    <property type="match status" value="1"/>
</dbReference>
<comment type="caution">
    <text evidence="3">The sequence shown here is derived from an EMBL/GenBank/DDBJ whole genome shotgun (WGS) entry which is preliminary data.</text>
</comment>
<dbReference type="FunFam" id="3.20.20.100:FF:000037">
    <property type="entry name" value="L-galactose dehydrogenase (L-GalDH)"/>
    <property type="match status" value="1"/>
</dbReference>
<sequence length="431" mass="47390">MTNSLTPGKPAALLSSVLPPLIFGSATFNNLYNKSVPSDTVDLVKEALELGVRAFDTSPYYGPSEELLGAALDTEFVHQNVPREDLFILTKVGRIASDEFDYSPSWVRTSVARSLERLRTSYLDVVYCHDVEFVSEDAAMEAVQELRRIRDQEGTIKYVGISGYPVDVLCKLAKRVLAETGEPLDVVMSYANFTLQNTRLATQGVKELRDAGVDVVPNASVLGMGLLRKDGVPVGAQGDWHPSSPGLRAAIKRASDFCDRHGEKLEVIAIRYALESWITLGESVGSSGDPASGIPWTPETNMQVGGRKFGVSVMGVSKSSELRKTLQVWRSILDGLESGLARRAGRWERDHEWSLNRRHAVQILADGVFEFLEEFHNYTWPSPPVGFINKLDKHGSLAVPQQPEIDLLTPAASPPPDDIQTAQEVMTIPSR</sequence>
<dbReference type="Proteomes" id="UP000799439">
    <property type="component" value="Unassembled WGS sequence"/>
</dbReference>
<evidence type="ECO:0000259" key="2">
    <source>
        <dbReference type="Pfam" id="PF00248"/>
    </source>
</evidence>
<accession>A0A9P4MJW1</accession>
<organism evidence="3 4">
    <name type="scientific">Myriangium duriaei CBS 260.36</name>
    <dbReference type="NCBI Taxonomy" id="1168546"/>
    <lineage>
        <taxon>Eukaryota</taxon>
        <taxon>Fungi</taxon>
        <taxon>Dikarya</taxon>
        <taxon>Ascomycota</taxon>
        <taxon>Pezizomycotina</taxon>
        <taxon>Dothideomycetes</taxon>
        <taxon>Dothideomycetidae</taxon>
        <taxon>Myriangiales</taxon>
        <taxon>Myriangiaceae</taxon>
        <taxon>Myriangium</taxon>
    </lineage>
</organism>
<dbReference type="OrthoDB" id="5286008at2759"/>
<dbReference type="GO" id="GO:0045290">
    <property type="term" value="F:D-arabinose 1-dehydrogenase [NAD(P)+] activity"/>
    <property type="evidence" value="ECO:0007669"/>
    <property type="project" value="InterPro"/>
</dbReference>
<keyword evidence="4" id="KW-1185">Reference proteome</keyword>
<dbReference type="InterPro" id="IPR044480">
    <property type="entry name" value="Ara2-like"/>
</dbReference>
<keyword evidence="1" id="KW-0560">Oxidoreductase</keyword>
<dbReference type="GO" id="GO:0070485">
    <property type="term" value="P:dehydro-D-arabinono-1,4-lactone biosynthetic process"/>
    <property type="evidence" value="ECO:0007669"/>
    <property type="project" value="TreeGrafter"/>
</dbReference>